<keyword evidence="10" id="KW-1185">Reference proteome</keyword>
<organism evidence="9 10">
    <name type="scientific">Virgibacillus litoralis</name>
    <dbReference type="NCBI Taxonomy" id="578221"/>
    <lineage>
        <taxon>Bacteria</taxon>
        <taxon>Bacillati</taxon>
        <taxon>Bacillota</taxon>
        <taxon>Bacilli</taxon>
        <taxon>Bacillales</taxon>
        <taxon>Bacillaceae</taxon>
        <taxon>Virgibacillus</taxon>
    </lineage>
</organism>
<sequence>MTNQIIIVGGVGGGATAAAQIRRVDKESEIILFDKGNYVAFSNCGMPYYIGGTVDERDDLLVDNHEFAKKYDINLKTDSEVISINREQKQIEYKNNGKIQHETYNKLILSPGASAIEPDLKGLNPKQTFTLHTIPDMDDIYAFIHQHKPRTCAIIGAGFVGLEMVENLKALNIECTVVDRSKQVMKLVDEDMATIIQDHLKAKGVNLILKDGLDSFTNNGSTLHLNSGKSIQADMTILAVGIKPNTKIAEDSSLDIGETGAIKVNKYMQTNDPDIYALGDVVETQDYLTDTPRHVALAWPAHRQAFIIANHLQNNDVAYKGTQGSAIFKVFDLSVAVSGYSSNALNKLDIPFKEVTHESLSHAGYYPGAEKVSMKILFEENNGQILGAQVIGEDGVHKRLAVIATAMKGKISVADLAELELGYAPPYSSPKDPINIIGYKASSMLNK</sequence>
<proteinExistence type="inferred from homology"/>
<evidence type="ECO:0000256" key="3">
    <source>
        <dbReference type="ARBA" id="ARBA00022630"/>
    </source>
</evidence>
<dbReference type="RefSeq" id="WP_209479753.1">
    <property type="nucleotide sequence ID" value="NZ_JAGGKK010000004.1"/>
</dbReference>
<gene>
    <name evidence="9" type="ORF">J2Z82_001099</name>
</gene>
<comment type="caution">
    <text evidence="9">The sequence shown here is derived from an EMBL/GenBank/DDBJ whole genome shotgun (WGS) entry which is preliminary data.</text>
</comment>
<dbReference type="PRINTS" id="PR00411">
    <property type="entry name" value="PNDRDTASEI"/>
</dbReference>
<dbReference type="InterPro" id="IPR036188">
    <property type="entry name" value="FAD/NAD-bd_sf"/>
</dbReference>
<accession>A0ABS4HBC9</accession>
<dbReference type="EMBL" id="JAGGKK010000004">
    <property type="protein sequence ID" value="MBP1948168.1"/>
    <property type="molecule type" value="Genomic_DNA"/>
</dbReference>
<evidence type="ECO:0000313" key="10">
    <source>
        <dbReference type="Proteomes" id="UP001519328"/>
    </source>
</evidence>
<evidence type="ECO:0000256" key="5">
    <source>
        <dbReference type="ARBA" id="ARBA00023002"/>
    </source>
</evidence>
<protein>
    <submittedName>
        <fullName evidence="9">NADPH-dependent 2,4-dienoyl-CoA reductase/sulfur reductase-like enzyme</fullName>
    </submittedName>
</protein>
<dbReference type="Pfam" id="PF07992">
    <property type="entry name" value="Pyr_redox_2"/>
    <property type="match status" value="1"/>
</dbReference>
<dbReference type="PANTHER" id="PTHR43429">
    <property type="entry name" value="PYRIDINE NUCLEOTIDE-DISULFIDE OXIDOREDUCTASE DOMAIN-CONTAINING"/>
    <property type="match status" value="1"/>
</dbReference>
<keyword evidence="4" id="KW-0274">FAD</keyword>
<dbReference type="InterPro" id="IPR050260">
    <property type="entry name" value="FAD-bd_OxRdtase"/>
</dbReference>
<reference evidence="9 10" key="1">
    <citation type="submission" date="2021-03" db="EMBL/GenBank/DDBJ databases">
        <title>Genomic Encyclopedia of Type Strains, Phase IV (KMG-IV): sequencing the most valuable type-strain genomes for metagenomic binning, comparative biology and taxonomic classification.</title>
        <authorList>
            <person name="Goeker M."/>
        </authorList>
    </citation>
    <scope>NUCLEOTIDE SEQUENCE [LARGE SCALE GENOMIC DNA]</scope>
    <source>
        <strain evidence="9 10">DSM 21085</strain>
    </source>
</reference>
<feature type="domain" description="FAD/NAD(P)-binding" evidence="8">
    <location>
        <begin position="4"/>
        <end position="299"/>
    </location>
</feature>
<evidence type="ECO:0000259" key="8">
    <source>
        <dbReference type="Pfam" id="PF07992"/>
    </source>
</evidence>
<dbReference type="InterPro" id="IPR016156">
    <property type="entry name" value="FAD/NAD-linked_Rdtase_dimer_sf"/>
</dbReference>
<dbReference type="InterPro" id="IPR023753">
    <property type="entry name" value="FAD/NAD-binding_dom"/>
</dbReference>
<dbReference type="PRINTS" id="PR00368">
    <property type="entry name" value="FADPNR"/>
</dbReference>
<keyword evidence="3" id="KW-0285">Flavoprotein</keyword>
<dbReference type="Proteomes" id="UP001519328">
    <property type="component" value="Unassembled WGS sequence"/>
</dbReference>
<evidence type="ECO:0000313" key="9">
    <source>
        <dbReference type="EMBL" id="MBP1948168.1"/>
    </source>
</evidence>
<dbReference type="InterPro" id="IPR004099">
    <property type="entry name" value="Pyr_nucl-diS_OxRdtase_dimer"/>
</dbReference>
<dbReference type="Gene3D" id="3.50.50.60">
    <property type="entry name" value="FAD/NAD(P)-binding domain"/>
    <property type="match status" value="2"/>
</dbReference>
<evidence type="ECO:0000256" key="4">
    <source>
        <dbReference type="ARBA" id="ARBA00022827"/>
    </source>
</evidence>
<comment type="cofactor">
    <cofactor evidence="1">
        <name>FAD</name>
        <dbReference type="ChEBI" id="CHEBI:57692"/>
    </cofactor>
</comment>
<dbReference type="Pfam" id="PF02852">
    <property type="entry name" value="Pyr_redox_dim"/>
    <property type="match status" value="1"/>
</dbReference>
<comment type="similarity">
    <text evidence="2">Belongs to the class-III pyridine nucleotide-disulfide oxidoreductase family.</text>
</comment>
<evidence type="ECO:0000259" key="7">
    <source>
        <dbReference type="Pfam" id="PF02852"/>
    </source>
</evidence>
<keyword evidence="5" id="KW-0560">Oxidoreductase</keyword>
<dbReference type="SUPFAM" id="SSF51905">
    <property type="entry name" value="FAD/NAD(P)-binding domain"/>
    <property type="match status" value="2"/>
</dbReference>
<dbReference type="SUPFAM" id="SSF55424">
    <property type="entry name" value="FAD/NAD-linked reductases, dimerisation (C-terminal) domain"/>
    <property type="match status" value="1"/>
</dbReference>
<evidence type="ECO:0000256" key="6">
    <source>
        <dbReference type="ARBA" id="ARBA00023284"/>
    </source>
</evidence>
<dbReference type="NCBIfam" id="NF010037">
    <property type="entry name" value="PRK13512.1"/>
    <property type="match status" value="1"/>
</dbReference>
<evidence type="ECO:0000256" key="1">
    <source>
        <dbReference type="ARBA" id="ARBA00001974"/>
    </source>
</evidence>
<dbReference type="PANTHER" id="PTHR43429:SF1">
    <property type="entry name" value="NAD(P)H SULFUR OXIDOREDUCTASE (COA-DEPENDENT)"/>
    <property type="match status" value="1"/>
</dbReference>
<name>A0ABS4HBC9_9BACI</name>
<evidence type="ECO:0000256" key="2">
    <source>
        <dbReference type="ARBA" id="ARBA00009130"/>
    </source>
</evidence>
<keyword evidence="6" id="KW-0676">Redox-active center</keyword>
<feature type="domain" description="Pyridine nucleotide-disulphide oxidoreductase dimerisation" evidence="7">
    <location>
        <begin position="327"/>
        <end position="428"/>
    </location>
</feature>